<evidence type="ECO:0000256" key="4">
    <source>
        <dbReference type="ARBA" id="ARBA00022679"/>
    </source>
</evidence>
<evidence type="ECO:0000256" key="7">
    <source>
        <dbReference type="ARBA" id="ARBA00022840"/>
    </source>
</evidence>
<dbReference type="UniPathway" id="UPA00068">
    <property type="reaction ID" value="UER00107"/>
</dbReference>
<evidence type="ECO:0000256" key="5">
    <source>
        <dbReference type="ARBA" id="ARBA00022741"/>
    </source>
</evidence>
<dbReference type="Pfam" id="PF00696">
    <property type="entry name" value="AA_kinase"/>
    <property type="match status" value="1"/>
</dbReference>
<organism evidence="11 12">
    <name type="scientific">Legionella massiliensis</name>
    <dbReference type="NCBI Taxonomy" id="1034943"/>
    <lineage>
        <taxon>Bacteria</taxon>
        <taxon>Pseudomonadati</taxon>
        <taxon>Pseudomonadota</taxon>
        <taxon>Gammaproteobacteria</taxon>
        <taxon>Legionellales</taxon>
        <taxon>Legionellaceae</taxon>
        <taxon>Legionella</taxon>
    </lineage>
</organism>
<dbReference type="Proteomes" id="UP000044071">
    <property type="component" value="Unassembled WGS sequence"/>
</dbReference>
<feature type="binding site" evidence="9">
    <location>
        <position position="66"/>
    </location>
    <ligand>
        <name>substrate</name>
    </ligand>
</feature>
<dbReference type="STRING" id="1034943.BN59_02688"/>
<proteinExistence type="inferred from homology"/>
<comment type="pathway">
    <text evidence="1 9">Amino-acid biosynthesis; L-arginine biosynthesis; N(2)-acetyl-L-ornithine from L-glutamate: step 2/4.</text>
</comment>
<evidence type="ECO:0000256" key="8">
    <source>
        <dbReference type="ARBA" id="ARBA00048141"/>
    </source>
</evidence>
<dbReference type="EMBL" id="CCSB01000003">
    <property type="protein sequence ID" value="CDZ78378.1"/>
    <property type="molecule type" value="Genomic_DNA"/>
</dbReference>
<gene>
    <name evidence="9 11" type="primary">argB</name>
    <name evidence="11" type="ORF">BN59_02688</name>
</gene>
<dbReference type="GO" id="GO:0005737">
    <property type="term" value="C:cytoplasm"/>
    <property type="evidence" value="ECO:0007669"/>
    <property type="project" value="UniProtKB-SubCell"/>
</dbReference>
<feature type="domain" description="Aspartate/glutamate/uridylate kinase" evidence="10">
    <location>
        <begin position="4"/>
        <end position="236"/>
    </location>
</feature>
<dbReference type="NCBIfam" id="TIGR00761">
    <property type="entry name" value="argB"/>
    <property type="match status" value="1"/>
</dbReference>
<comment type="similarity">
    <text evidence="9">Belongs to the acetylglutamate kinase family. ArgB subfamily.</text>
</comment>
<dbReference type="HAMAP" id="MF_00082">
    <property type="entry name" value="ArgB"/>
    <property type="match status" value="1"/>
</dbReference>
<evidence type="ECO:0000313" key="12">
    <source>
        <dbReference type="Proteomes" id="UP000044071"/>
    </source>
</evidence>
<dbReference type="PIRSF" id="PIRSF000728">
    <property type="entry name" value="NAGK"/>
    <property type="match status" value="1"/>
</dbReference>
<evidence type="ECO:0000256" key="2">
    <source>
        <dbReference type="ARBA" id="ARBA00022571"/>
    </source>
</evidence>
<feature type="site" description="Transition state stabilizer" evidence="9">
    <location>
        <position position="217"/>
    </location>
</feature>
<dbReference type="RefSeq" id="WP_043874879.1">
    <property type="nucleotide sequence ID" value="NZ_CCVW01000003.1"/>
</dbReference>
<feature type="binding site" evidence="9">
    <location>
        <begin position="44"/>
        <end position="45"/>
    </location>
    <ligand>
        <name>substrate</name>
    </ligand>
</feature>
<feature type="binding site" evidence="9">
    <location>
        <position position="157"/>
    </location>
    <ligand>
        <name>substrate</name>
    </ligand>
</feature>
<reference evidence="11 12" key="1">
    <citation type="submission" date="2014-06" db="EMBL/GenBank/DDBJ databases">
        <authorList>
            <person name="Urmite Genomes Urmite Genomes"/>
        </authorList>
    </citation>
    <scope>NUCLEOTIDE SEQUENCE [LARGE SCALE GENOMIC DNA]</scope>
</reference>
<dbReference type="InterPro" id="IPR037528">
    <property type="entry name" value="ArgB"/>
</dbReference>
<dbReference type="InterPro" id="IPR001057">
    <property type="entry name" value="Glu/AcGlu_kinase"/>
</dbReference>
<name>A0A078L312_9GAMM</name>
<dbReference type="SUPFAM" id="SSF53633">
    <property type="entry name" value="Carbamate kinase-like"/>
    <property type="match status" value="1"/>
</dbReference>
<evidence type="ECO:0000313" key="11">
    <source>
        <dbReference type="EMBL" id="CDZ78378.1"/>
    </source>
</evidence>
<keyword evidence="6 9" id="KW-0418">Kinase</keyword>
<dbReference type="InterPro" id="IPR036393">
    <property type="entry name" value="AceGlu_kinase-like_sf"/>
</dbReference>
<dbReference type="InterPro" id="IPR004662">
    <property type="entry name" value="AcgluKinase_fam"/>
</dbReference>
<keyword evidence="7 9" id="KW-0067">ATP-binding</keyword>
<dbReference type="FunFam" id="3.40.1160.10:FF:000004">
    <property type="entry name" value="Acetylglutamate kinase"/>
    <property type="match status" value="1"/>
</dbReference>
<evidence type="ECO:0000259" key="10">
    <source>
        <dbReference type="Pfam" id="PF00696"/>
    </source>
</evidence>
<dbReference type="EC" id="2.7.2.8" evidence="9"/>
<protein>
    <recommendedName>
        <fullName evidence="9">Acetylglutamate kinase</fullName>
        <ecNumber evidence="9">2.7.2.8</ecNumber>
    </recommendedName>
    <alternativeName>
        <fullName evidence="9">N-acetyl-L-glutamate 5-phosphotransferase</fullName>
    </alternativeName>
    <alternativeName>
        <fullName evidence="9">NAG kinase</fullName>
        <shortName evidence="9">NAGK</shortName>
    </alternativeName>
</protein>
<dbReference type="InterPro" id="IPR001048">
    <property type="entry name" value="Asp/Glu/Uridylate_kinase"/>
</dbReference>
<dbReference type="GO" id="GO:0003991">
    <property type="term" value="F:acetylglutamate kinase activity"/>
    <property type="evidence" value="ECO:0007669"/>
    <property type="project" value="UniProtKB-UniRule"/>
</dbReference>
<evidence type="ECO:0000256" key="9">
    <source>
        <dbReference type="HAMAP-Rule" id="MF_00082"/>
    </source>
</evidence>
<dbReference type="PANTHER" id="PTHR23342:SF0">
    <property type="entry name" value="N-ACETYLGLUTAMATE SYNTHASE, MITOCHONDRIAL"/>
    <property type="match status" value="1"/>
</dbReference>
<accession>A0A078L312</accession>
<evidence type="ECO:0000256" key="6">
    <source>
        <dbReference type="ARBA" id="ARBA00022777"/>
    </source>
</evidence>
<comment type="subcellular location">
    <subcellularLocation>
        <location evidence="9">Cytoplasm</location>
    </subcellularLocation>
</comment>
<dbReference type="AlphaFoldDB" id="A0A078L312"/>
<evidence type="ECO:0000256" key="3">
    <source>
        <dbReference type="ARBA" id="ARBA00022605"/>
    </source>
</evidence>
<dbReference type="eggNOG" id="COG0548">
    <property type="taxonomic scope" value="Bacteria"/>
</dbReference>
<dbReference type="OrthoDB" id="9803155at2"/>
<comment type="function">
    <text evidence="9">Catalyzes the ATP-dependent phosphorylation of N-acetyl-L-glutamate.</text>
</comment>
<evidence type="ECO:0000256" key="1">
    <source>
        <dbReference type="ARBA" id="ARBA00004828"/>
    </source>
</evidence>
<comment type="catalytic activity">
    <reaction evidence="8 9">
        <text>N-acetyl-L-glutamate + ATP = N-acetyl-L-glutamyl 5-phosphate + ADP</text>
        <dbReference type="Rhea" id="RHEA:14629"/>
        <dbReference type="ChEBI" id="CHEBI:30616"/>
        <dbReference type="ChEBI" id="CHEBI:44337"/>
        <dbReference type="ChEBI" id="CHEBI:57936"/>
        <dbReference type="ChEBI" id="CHEBI:456216"/>
        <dbReference type="EC" id="2.7.2.8"/>
    </reaction>
</comment>
<feature type="site" description="Transition state stabilizer" evidence="9">
    <location>
        <position position="9"/>
    </location>
</feature>
<dbReference type="GO" id="GO:0005524">
    <property type="term" value="F:ATP binding"/>
    <property type="evidence" value="ECO:0007669"/>
    <property type="project" value="UniProtKB-UniRule"/>
</dbReference>
<keyword evidence="5 9" id="KW-0547">Nucleotide-binding</keyword>
<dbReference type="Gene3D" id="3.40.1160.10">
    <property type="entry name" value="Acetylglutamate kinase-like"/>
    <property type="match status" value="1"/>
</dbReference>
<sequence>MNSKLILIKAGGSILQDETLISSLCMDIKAIASAGHRVIVVHGGGKAINEALAVYGIKSEFIEGLRVTSSEAIKVIEMVLCGQVNQLLVRKLNQTGLSTISLSGAQNQMLFCDLYSQQHGYVGEVKSVNTTFLKNLSEGAIPVIATLGIDKEGHALNINADMAACHIANALDVDQLIYLTDQDGIYNKQGQLFAQLSKAHLQLLINQAVVSGGMLVKVKAIIASLKAGLDRILVLNGQQKRVLIDTVLYQKQLGTLCECTPS</sequence>
<keyword evidence="9" id="KW-0963">Cytoplasm</keyword>
<keyword evidence="4 9" id="KW-0808">Transferase</keyword>
<keyword evidence="12" id="KW-1185">Reference proteome</keyword>
<dbReference type="CDD" id="cd04238">
    <property type="entry name" value="AAK_NAGK-like"/>
    <property type="match status" value="1"/>
</dbReference>
<dbReference type="PRINTS" id="PR00474">
    <property type="entry name" value="GLU5KINASE"/>
</dbReference>
<keyword evidence="2 9" id="KW-0055">Arginine biosynthesis</keyword>
<dbReference type="GO" id="GO:0042450">
    <property type="term" value="P:L-arginine biosynthetic process via ornithine"/>
    <property type="evidence" value="ECO:0007669"/>
    <property type="project" value="UniProtKB-UniRule"/>
</dbReference>
<dbReference type="PANTHER" id="PTHR23342">
    <property type="entry name" value="N-ACETYLGLUTAMATE SYNTHASE"/>
    <property type="match status" value="1"/>
</dbReference>
<keyword evidence="3 9" id="KW-0028">Amino-acid biosynthesis</keyword>